<dbReference type="GO" id="GO:0050661">
    <property type="term" value="F:NADP binding"/>
    <property type="evidence" value="ECO:0007669"/>
    <property type="project" value="InterPro"/>
</dbReference>
<dbReference type="Gene3D" id="3.50.50.60">
    <property type="entry name" value="FAD/NAD(P)-binding domain"/>
    <property type="match status" value="1"/>
</dbReference>
<dbReference type="PIRSF" id="PIRSF000332">
    <property type="entry name" value="FMO"/>
    <property type="match status" value="1"/>
</dbReference>
<keyword evidence="6" id="KW-0560">Oxidoreductase</keyword>
<dbReference type="SUPFAM" id="SSF51905">
    <property type="entry name" value="FAD/NAD(P)-binding domain"/>
    <property type="match status" value="2"/>
</dbReference>
<name>A0A8J3B3K7_9ACTN</name>
<accession>A0A8J3B3K7</accession>
<dbReference type="PRINTS" id="PR00370">
    <property type="entry name" value="FMOXYGENASE"/>
</dbReference>
<evidence type="ECO:0000313" key="8">
    <source>
        <dbReference type="Proteomes" id="UP000649739"/>
    </source>
</evidence>
<organism evidence="7 8">
    <name type="scientific">Pilimelia anulata</name>
    <dbReference type="NCBI Taxonomy" id="53371"/>
    <lineage>
        <taxon>Bacteria</taxon>
        <taxon>Bacillati</taxon>
        <taxon>Actinomycetota</taxon>
        <taxon>Actinomycetes</taxon>
        <taxon>Micromonosporales</taxon>
        <taxon>Micromonosporaceae</taxon>
        <taxon>Pilimelia</taxon>
    </lineage>
</organism>
<keyword evidence="8" id="KW-1185">Reference proteome</keyword>
<protein>
    <submittedName>
        <fullName evidence="7">Flavin-binding monooxygenase</fullName>
    </submittedName>
</protein>
<sequence>MNNESAVADRGGAVCVVGAGAAGLAAVKNLREHGFDVDCYERETGVGGLWNWRHERSPVTAATHLISSRPMTEFPDFPMPDHWPDYPHHRQAREYLERYATHFELSRDIWFGTEVTWVNPTPDLRWDVTTASTGGDAPGRVTRYDALVVANGHHWHPVRPHYPGQDGYPGRVLHAGECKEPDRLRGLRVLVVGGGNSAADLAVALAGQAAACWYSTRRGYWLYPKYLHGRPVDQAGARLRAAPLPRRWRQRIAARILHRAVGPPERYGLPRPDHPPLAAHPTVNSQLPHHIGHGLITPVPDIERFDGKVVHLTDGRTIDPEVVVLATGYRPRYDFLPGSLLGDDERPRLGLHVFAPEQPTLAVVGLPQTAGGMWPGMHWQSVAVARWLRLWHADPVRAAAVRPTLFAAGDFAAPTVDTPRHHAEVDPHRYLLALQALLDRMAAPAAAR</sequence>
<dbReference type="GO" id="GO:0050660">
    <property type="term" value="F:flavin adenine dinucleotide binding"/>
    <property type="evidence" value="ECO:0007669"/>
    <property type="project" value="InterPro"/>
</dbReference>
<dbReference type="InterPro" id="IPR050346">
    <property type="entry name" value="FMO-like"/>
</dbReference>
<evidence type="ECO:0000313" key="7">
    <source>
        <dbReference type="EMBL" id="GGJ85123.1"/>
    </source>
</evidence>
<comment type="similarity">
    <text evidence="2">Belongs to the FAD-binding monooxygenase family.</text>
</comment>
<dbReference type="EMBL" id="BMQB01000002">
    <property type="protein sequence ID" value="GGJ85123.1"/>
    <property type="molecule type" value="Genomic_DNA"/>
</dbReference>
<evidence type="ECO:0000256" key="3">
    <source>
        <dbReference type="ARBA" id="ARBA00022630"/>
    </source>
</evidence>
<keyword evidence="7" id="KW-0503">Monooxygenase</keyword>
<dbReference type="GO" id="GO:0004499">
    <property type="term" value="F:N,N-dimethylaniline monooxygenase activity"/>
    <property type="evidence" value="ECO:0007669"/>
    <property type="project" value="InterPro"/>
</dbReference>
<dbReference type="RefSeq" id="WP_189169152.1">
    <property type="nucleotide sequence ID" value="NZ_BMQB01000002.1"/>
</dbReference>
<reference evidence="7" key="1">
    <citation type="journal article" date="2014" name="Int. J. Syst. Evol. Microbiol.">
        <title>Complete genome sequence of Corynebacterium casei LMG S-19264T (=DSM 44701T), isolated from a smear-ripened cheese.</title>
        <authorList>
            <consortium name="US DOE Joint Genome Institute (JGI-PGF)"/>
            <person name="Walter F."/>
            <person name="Albersmeier A."/>
            <person name="Kalinowski J."/>
            <person name="Ruckert C."/>
        </authorList>
    </citation>
    <scope>NUCLEOTIDE SEQUENCE</scope>
    <source>
        <strain evidence="7">JCM 3090</strain>
    </source>
</reference>
<comment type="caution">
    <text evidence="7">The sequence shown here is derived from an EMBL/GenBank/DDBJ whole genome shotgun (WGS) entry which is preliminary data.</text>
</comment>
<keyword evidence="4" id="KW-0274">FAD</keyword>
<keyword evidence="3" id="KW-0285">Flavoprotein</keyword>
<reference evidence="7" key="2">
    <citation type="submission" date="2020-09" db="EMBL/GenBank/DDBJ databases">
        <authorList>
            <person name="Sun Q."/>
            <person name="Ohkuma M."/>
        </authorList>
    </citation>
    <scope>NUCLEOTIDE SEQUENCE</scope>
    <source>
        <strain evidence="7">JCM 3090</strain>
    </source>
</reference>
<dbReference type="PANTHER" id="PTHR23023">
    <property type="entry name" value="DIMETHYLANILINE MONOOXYGENASE"/>
    <property type="match status" value="1"/>
</dbReference>
<evidence type="ECO:0000256" key="4">
    <source>
        <dbReference type="ARBA" id="ARBA00022827"/>
    </source>
</evidence>
<dbReference type="Proteomes" id="UP000649739">
    <property type="component" value="Unassembled WGS sequence"/>
</dbReference>
<dbReference type="InterPro" id="IPR036188">
    <property type="entry name" value="FAD/NAD-bd_sf"/>
</dbReference>
<dbReference type="InterPro" id="IPR000960">
    <property type="entry name" value="Flavin_mOase"/>
</dbReference>
<evidence type="ECO:0000256" key="6">
    <source>
        <dbReference type="ARBA" id="ARBA00023002"/>
    </source>
</evidence>
<gene>
    <name evidence="7" type="ORF">GCM10010123_13500</name>
</gene>
<evidence type="ECO:0000256" key="5">
    <source>
        <dbReference type="ARBA" id="ARBA00022857"/>
    </source>
</evidence>
<dbReference type="Pfam" id="PF00743">
    <property type="entry name" value="FMO-like"/>
    <property type="match status" value="1"/>
</dbReference>
<keyword evidence="5" id="KW-0521">NADP</keyword>
<proteinExistence type="inferred from homology"/>
<dbReference type="InterPro" id="IPR020946">
    <property type="entry name" value="Flavin_mOase-like"/>
</dbReference>
<evidence type="ECO:0000256" key="1">
    <source>
        <dbReference type="ARBA" id="ARBA00009183"/>
    </source>
</evidence>
<dbReference type="AlphaFoldDB" id="A0A8J3B3K7"/>
<comment type="similarity">
    <text evidence="1">Belongs to the FMO family.</text>
</comment>
<evidence type="ECO:0000256" key="2">
    <source>
        <dbReference type="ARBA" id="ARBA00010139"/>
    </source>
</evidence>